<dbReference type="RefSeq" id="WP_136357356.1">
    <property type="nucleotide sequence ID" value="NZ_CP046266.1"/>
</dbReference>
<gene>
    <name evidence="1" type="ORF">E6W99_20640</name>
</gene>
<comment type="caution">
    <text evidence="1">The sequence shown here is derived from an EMBL/GenBank/DDBJ whole genome shotgun (WGS) entry which is preliminary data.</text>
</comment>
<protein>
    <submittedName>
        <fullName evidence="1">Uncharacterized protein</fullName>
    </submittedName>
</protein>
<evidence type="ECO:0000313" key="1">
    <source>
        <dbReference type="EMBL" id="THF76804.1"/>
    </source>
</evidence>
<accession>A0A4S4BQV3</accession>
<keyword evidence="2" id="KW-1185">Reference proteome</keyword>
<evidence type="ECO:0000313" key="2">
    <source>
        <dbReference type="Proteomes" id="UP000310334"/>
    </source>
</evidence>
<dbReference type="OrthoDB" id="2922845at2"/>
<organism evidence="1 2">
    <name type="scientific">Metabacillus sediminilitoris</name>
    <dbReference type="NCBI Taxonomy" id="2567941"/>
    <lineage>
        <taxon>Bacteria</taxon>
        <taxon>Bacillati</taxon>
        <taxon>Bacillota</taxon>
        <taxon>Bacilli</taxon>
        <taxon>Bacillales</taxon>
        <taxon>Bacillaceae</taxon>
        <taxon>Metabacillus</taxon>
    </lineage>
</organism>
<sequence length="93" mass="10696">MEINGKAIYFLENPETGICKLATGLQLKYEDTIKDVFGVADFKDLLMMLKYNKGFQESICKAHEIAEKDIKLELIFRIATKDDLLQQKDHVSK</sequence>
<dbReference type="EMBL" id="SSNT01000018">
    <property type="protein sequence ID" value="THF76804.1"/>
    <property type="molecule type" value="Genomic_DNA"/>
</dbReference>
<dbReference type="AlphaFoldDB" id="A0A4S4BQV3"/>
<dbReference type="Proteomes" id="UP000310334">
    <property type="component" value="Unassembled WGS sequence"/>
</dbReference>
<proteinExistence type="predicted"/>
<name>A0A4S4BQV3_9BACI</name>
<reference evidence="1 2" key="1">
    <citation type="submission" date="2019-04" db="EMBL/GenBank/DDBJ databases">
        <title>Bacillus sediminilitoris sp. nov., isolated from a tidal flat sediment on the East China Sea.</title>
        <authorList>
            <person name="Wei Y."/>
            <person name="Mao H."/>
            <person name="Fang J."/>
        </authorList>
    </citation>
    <scope>NUCLEOTIDE SEQUENCE [LARGE SCALE GENOMIC DNA]</scope>
    <source>
        <strain evidence="1 2">DSL-17</strain>
    </source>
</reference>